<evidence type="ECO:0000256" key="7">
    <source>
        <dbReference type="ARBA" id="ARBA00023306"/>
    </source>
</evidence>
<protein>
    <recommendedName>
        <fullName evidence="9">Nuclear condensin complex subunit 3 C-terminal domain-containing protein</fullName>
    </recommendedName>
</protein>
<dbReference type="GO" id="GO:0007076">
    <property type="term" value="P:mitotic chromosome condensation"/>
    <property type="evidence" value="ECO:0007669"/>
    <property type="project" value="InterPro"/>
</dbReference>
<dbReference type="GO" id="GO:0000796">
    <property type="term" value="C:condensin complex"/>
    <property type="evidence" value="ECO:0007669"/>
    <property type="project" value="InterPro"/>
</dbReference>
<evidence type="ECO:0000256" key="8">
    <source>
        <dbReference type="SAM" id="MobiDB-lite"/>
    </source>
</evidence>
<keyword evidence="11" id="KW-1185">Reference proteome</keyword>
<evidence type="ECO:0000313" key="10">
    <source>
        <dbReference type="EMBL" id="QLQ80920.1"/>
    </source>
</evidence>
<evidence type="ECO:0000256" key="3">
    <source>
        <dbReference type="ARBA" id="ARBA00022454"/>
    </source>
</evidence>
<keyword evidence="4" id="KW-0132">Cell division</keyword>
<dbReference type="InterPro" id="IPR025977">
    <property type="entry name" value="Cnd3_C"/>
</dbReference>
<evidence type="ECO:0000256" key="5">
    <source>
        <dbReference type="ARBA" id="ARBA00022776"/>
    </source>
</evidence>
<feature type="compositionally biased region" description="Polar residues" evidence="8">
    <location>
        <begin position="960"/>
        <end position="994"/>
    </location>
</feature>
<evidence type="ECO:0000259" key="9">
    <source>
        <dbReference type="Pfam" id="PF12719"/>
    </source>
</evidence>
<keyword evidence="6" id="KW-0226">DNA condensation</keyword>
<evidence type="ECO:0000256" key="6">
    <source>
        <dbReference type="ARBA" id="ARBA00023067"/>
    </source>
</evidence>
<dbReference type="InterPro" id="IPR011989">
    <property type="entry name" value="ARM-like"/>
</dbReference>
<dbReference type="InterPro" id="IPR027165">
    <property type="entry name" value="CND3"/>
</dbReference>
<dbReference type="Pfam" id="PF12719">
    <property type="entry name" value="Cnd3"/>
    <property type="match status" value="1"/>
</dbReference>
<feature type="domain" description="Nuclear condensin complex subunit 3 C-terminal" evidence="9">
    <location>
        <begin position="559"/>
        <end position="842"/>
    </location>
</feature>
<evidence type="ECO:0000256" key="1">
    <source>
        <dbReference type="ARBA" id="ARBA00004286"/>
    </source>
</evidence>
<dbReference type="Gene3D" id="1.25.10.10">
    <property type="entry name" value="Leucine-rich Repeat Variant"/>
    <property type="match status" value="1"/>
</dbReference>
<dbReference type="InterPro" id="IPR016024">
    <property type="entry name" value="ARM-type_fold"/>
</dbReference>
<feature type="region of interest" description="Disordered" evidence="8">
    <location>
        <begin position="492"/>
        <end position="516"/>
    </location>
</feature>
<comment type="subcellular location">
    <subcellularLocation>
        <location evidence="1">Chromosome</location>
    </subcellularLocation>
</comment>
<dbReference type="GO" id="GO:0051301">
    <property type="term" value="P:cell division"/>
    <property type="evidence" value="ECO:0007669"/>
    <property type="project" value="UniProtKB-KW"/>
</dbReference>
<feature type="compositionally biased region" description="Basic and acidic residues" evidence="8">
    <location>
        <begin position="947"/>
        <end position="956"/>
    </location>
</feature>
<keyword evidence="7" id="KW-0131">Cell cycle</keyword>
<gene>
    <name evidence="10" type="ORF">HG537_0E02750</name>
</gene>
<proteinExistence type="inferred from homology"/>
<feature type="compositionally biased region" description="Polar residues" evidence="8">
    <location>
        <begin position="931"/>
        <end position="946"/>
    </location>
</feature>
<dbReference type="OrthoDB" id="27187at2759"/>
<name>A0A7H9HU94_9SACH</name>
<reference evidence="10 11" key="1">
    <citation type="submission" date="2020-06" db="EMBL/GenBank/DDBJ databases">
        <title>The yeast mating-type switching endonuclease HO is a domesticated member of an unorthodox homing genetic element family.</title>
        <authorList>
            <person name="Coughlan A.Y."/>
            <person name="Lombardi L."/>
            <person name="Braun-Galleani S."/>
            <person name="Martos A.R."/>
            <person name="Galeote V."/>
            <person name="Bigey F."/>
            <person name="Dequin S."/>
            <person name="Byrne K.P."/>
            <person name="Wolfe K.H."/>
        </authorList>
    </citation>
    <scope>NUCLEOTIDE SEQUENCE [LARGE SCALE GENOMIC DNA]</scope>
    <source>
        <strain evidence="10 11">CBS2947</strain>
    </source>
</reference>
<dbReference type="AlphaFoldDB" id="A0A7H9HU94"/>
<sequence length="1006" mass="113887">MMNDNGNEDDDVNTKIFHSIAEVFQKAQSAYAGHRKHVAVLKKIQSKAVSQGYESAFNYWFNTLVTKILPLKKTEVIGDRLVKLIAAFVASLDREVQIARESGVGGEIQQEEVVSRFVDQFVRHILRGIESKDKNVRYRVVQLLAVIMDNIGELDESLYNLLTWSLGKRVYDKEPNVRTQTVFCLTKFQDEECEEGELDTEGATQILMKAVQNDASAETRRAAMLNLVNNRVTQPYILERARDVNQVNRRLIYSRILRAMGKNCFEQVDSRIIDQLILWGLEDREESVRKACSRLISHDWLNLMEGDLIAFLNQLNVTESSVAEKAMECLFENRPDIITKVKFPEDIWKEFTVEIAFLLRCFYLYCADKNLLEIIETNFPEAANFADILHYYIQQRFSKDAEPVSKVDKRSLEFIIEQLLITANRYDFGDEVGRRSMLTVIRNMLGIFDLSENIIKTGLQVLKTLSINENDFVTMAIEIINDLRDDDIERQEQEERGRALGNVASKGDNDNDENDDAAMESFHRDVEEMVSGQTAPSEVDVMKNLGSEKELQPETVVACLTRSSHMLELVNMPLEQNILITSLIDTLITPAVRNTDSKIRELGVKNLGLCCLLDVQLATSNMFILGMCVSKGNASLKKIALKVIVDIFSVHGCDVVDGEGKVDSISLHKIFYKVLKNDDLPDCQVVAAEGLCKLFLADVFTDDDLFETLVLSYFSPANTTNEALIQAFAFCIPVYCFSHSSHQKRMARIAADVLLRLCMLWDDLQTSEDVKTDRESMMKPNVIFQQLLHWTDPRKLVHQSENDTRSDSVQLEFVLDVTKILSRIDKKEIKKMLVTNINAAYITSYQDYDKLKLLAEHLEDVMENETLDSVSTNSLEKFKKTLTHVLNDAYDRRSSKSTGHSSDNGDEEQEVSGDAPVQDETSAVDQISLDHSNATDAVQEADTSSEVSRKRARSELDNTELPSEQSTHDSGNSVDHPSLAQSAECESSSDQMSIDSYDASLMVEET</sequence>
<evidence type="ECO:0000256" key="2">
    <source>
        <dbReference type="ARBA" id="ARBA00006533"/>
    </source>
</evidence>
<dbReference type="PANTHER" id="PTHR14418:SF5">
    <property type="entry name" value="CONDENSIN COMPLEX SUBUNIT 3"/>
    <property type="match status" value="1"/>
</dbReference>
<accession>A0A7H9HU94</accession>
<dbReference type="GO" id="GO:0000793">
    <property type="term" value="C:condensed chromosome"/>
    <property type="evidence" value="ECO:0007669"/>
    <property type="project" value="TreeGrafter"/>
</dbReference>
<dbReference type="PANTHER" id="PTHR14418">
    <property type="entry name" value="CONDENSIN COMPLEX SUBUNIT 3-RELATED"/>
    <property type="match status" value="1"/>
</dbReference>
<keyword evidence="5" id="KW-0498">Mitosis</keyword>
<evidence type="ECO:0000313" key="11">
    <source>
        <dbReference type="Proteomes" id="UP000510647"/>
    </source>
</evidence>
<feature type="region of interest" description="Disordered" evidence="8">
    <location>
        <begin position="931"/>
        <end position="1006"/>
    </location>
</feature>
<dbReference type="SUPFAM" id="SSF48371">
    <property type="entry name" value="ARM repeat"/>
    <property type="match status" value="1"/>
</dbReference>
<dbReference type="EMBL" id="CP059271">
    <property type="protein sequence ID" value="QLQ80920.1"/>
    <property type="molecule type" value="Genomic_DNA"/>
</dbReference>
<organism evidence="10 11">
    <name type="scientific">Torulaspora globosa</name>
    <dbReference type="NCBI Taxonomy" id="48254"/>
    <lineage>
        <taxon>Eukaryota</taxon>
        <taxon>Fungi</taxon>
        <taxon>Dikarya</taxon>
        <taxon>Ascomycota</taxon>
        <taxon>Saccharomycotina</taxon>
        <taxon>Saccharomycetes</taxon>
        <taxon>Saccharomycetales</taxon>
        <taxon>Saccharomycetaceae</taxon>
        <taxon>Torulaspora</taxon>
    </lineage>
</organism>
<comment type="similarity">
    <text evidence="2">Belongs to the CND3 (condensin subunit 3) family.</text>
</comment>
<evidence type="ECO:0000256" key="4">
    <source>
        <dbReference type="ARBA" id="ARBA00022618"/>
    </source>
</evidence>
<feature type="region of interest" description="Disordered" evidence="8">
    <location>
        <begin position="889"/>
        <end position="918"/>
    </location>
</feature>
<keyword evidence="3" id="KW-0158">Chromosome</keyword>
<dbReference type="Proteomes" id="UP000510647">
    <property type="component" value="Chromosome 5"/>
</dbReference>